<feature type="compositionally biased region" description="Polar residues" evidence="7">
    <location>
        <begin position="255"/>
        <end position="264"/>
    </location>
</feature>
<feature type="domain" description="MotA/TolQ/ExbB proton channel" evidence="9">
    <location>
        <begin position="110"/>
        <end position="181"/>
    </location>
</feature>
<comment type="subcellular location">
    <subcellularLocation>
        <location evidence="1">Cell membrane</location>
        <topology evidence="1">Multi-pass membrane protein</topology>
    </subcellularLocation>
    <subcellularLocation>
        <location evidence="6">Membrane</location>
        <topology evidence="6">Multi-pass membrane protein</topology>
    </subcellularLocation>
</comment>
<keyword evidence="5 8" id="KW-0472">Membrane</keyword>
<reference evidence="10 11" key="1">
    <citation type="submission" date="2019-02" db="EMBL/GenBank/DDBJ databases">
        <title>Deep-cultivation of Planctomycetes and their phenomic and genomic characterization uncovers novel biology.</title>
        <authorList>
            <person name="Wiegand S."/>
            <person name="Jogler M."/>
            <person name="Boedeker C."/>
            <person name="Pinto D."/>
            <person name="Vollmers J."/>
            <person name="Rivas-Marin E."/>
            <person name="Kohn T."/>
            <person name="Peeters S.H."/>
            <person name="Heuer A."/>
            <person name="Rast P."/>
            <person name="Oberbeckmann S."/>
            <person name="Bunk B."/>
            <person name="Jeske O."/>
            <person name="Meyerdierks A."/>
            <person name="Storesund J.E."/>
            <person name="Kallscheuer N."/>
            <person name="Luecker S."/>
            <person name="Lage O.M."/>
            <person name="Pohl T."/>
            <person name="Merkel B.J."/>
            <person name="Hornburger P."/>
            <person name="Mueller R.-W."/>
            <person name="Bruemmer F."/>
            <person name="Labrenz M."/>
            <person name="Spormann A.M."/>
            <person name="Op Den Camp H."/>
            <person name="Overmann J."/>
            <person name="Amann R."/>
            <person name="Jetten M.S.M."/>
            <person name="Mascher T."/>
            <person name="Medema M.H."/>
            <person name="Devos D.P."/>
            <person name="Kaster A.-K."/>
            <person name="Ovreas L."/>
            <person name="Rohde M."/>
            <person name="Galperin M.Y."/>
            <person name="Jogler C."/>
        </authorList>
    </citation>
    <scope>NUCLEOTIDE SEQUENCE [LARGE SCALE GENOMIC DNA]</scope>
    <source>
        <strain evidence="10 11">Pla52n</strain>
    </source>
</reference>
<evidence type="ECO:0000256" key="3">
    <source>
        <dbReference type="ARBA" id="ARBA00022692"/>
    </source>
</evidence>
<feature type="transmembrane region" description="Helical" evidence="8">
    <location>
        <begin position="119"/>
        <end position="140"/>
    </location>
</feature>
<dbReference type="RefSeq" id="WP_146517801.1">
    <property type="nucleotide sequence ID" value="NZ_CP151726.1"/>
</dbReference>
<protein>
    <recommendedName>
        <fullName evidence="9">MotA/TolQ/ExbB proton channel domain-containing protein</fullName>
    </recommendedName>
</protein>
<feature type="region of interest" description="Disordered" evidence="7">
    <location>
        <begin position="229"/>
        <end position="265"/>
    </location>
</feature>
<accession>A0A5C6B8H9</accession>
<sequence>MNEVLKPLLWTALGIESVFALAILLASIESIRGLGRKRASGNELAAKAIAYAERLGGRDCLKDPLDGFRPRAHWLADVRRYCPPLADCLSVLLDTEYGEHREEAVQITLQSHLGGGKNLASFIIRTAALFGLALTFVGIIDALQVFEVDATNIAGLTRGFYTSLTSTILGIIATVITLVGFMSQRRTDGQMAEQVQLAILKLNHWLHHHVACEDPMAVVCEAVETQPNGHANATRDASHRPASVVHQQVGRPQVGRQSVRSQSVRKPVAAPLLNAAAADLTMGDLS</sequence>
<keyword evidence="6" id="KW-0813">Transport</keyword>
<keyword evidence="6" id="KW-0653">Protein transport</keyword>
<proteinExistence type="inferred from homology"/>
<evidence type="ECO:0000256" key="2">
    <source>
        <dbReference type="ARBA" id="ARBA00022475"/>
    </source>
</evidence>
<keyword evidence="2" id="KW-1003">Cell membrane</keyword>
<evidence type="ECO:0000256" key="8">
    <source>
        <dbReference type="SAM" id="Phobius"/>
    </source>
</evidence>
<keyword evidence="11" id="KW-1185">Reference proteome</keyword>
<evidence type="ECO:0000313" key="11">
    <source>
        <dbReference type="Proteomes" id="UP000320176"/>
    </source>
</evidence>
<evidence type="ECO:0000256" key="7">
    <source>
        <dbReference type="SAM" id="MobiDB-lite"/>
    </source>
</evidence>
<comment type="similarity">
    <text evidence="6">Belongs to the exbB/tolQ family.</text>
</comment>
<dbReference type="AlphaFoldDB" id="A0A5C6B8H9"/>
<evidence type="ECO:0000256" key="1">
    <source>
        <dbReference type="ARBA" id="ARBA00004651"/>
    </source>
</evidence>
<evidence type="ECO:0000313" key="10">
    <source>
        <dbReference type="EMBL" id="TWU07599.1"/>
    </source>
</evidence>
<comment type="caution">
    <text evidence="10">The sequence shown here is derived from an EMBL/GenBank/DDBJ whole genome shotgun (WGS) entry which is preliminary data.</text>
</comment>
<dbReference type="EMBL" id="SJPN01000001">
    <property type="protein sequence ID" value="TWU07599.1"/>
    <property type="molecule type" value="Genomic_DNA"/>
</dbReference>
<dbReference type="Proteomes" id="UP000320176">
    <property type="component" value="Unassembled WGS sequence"/>
</dbReference>
<evidence type="ECO:0000256" key="4">
    <source>
        <dbReference type="ARBA" id="ARBA00022989"/>
    </source>
</evidence>
<dbReference type="Pfam" id="PF01618">
    <property type="entry name" value="MotA_ExbB"/>
    <property type="match status" value="1"/>
</dbReference>
<gene>
    <name evidence="10" type="ORF">Pla52n_01720</name>
</gene>
<evidence type="ECO:0000256" key="5">
    <source>
        <dbReference type="ARBA" id="ARBA00023136"/>
    </source>
</evidence>
<dbReference type="GO" id="GO:0015031">
    <property type="term" value="P:protein transport"/>
    <property type="evidence" value="ECO:0007669"/>
    <property type="project" value="UniProtKB-KW"/>
</dbReference>
<keyword evidence="4 8" id="KW-1133">Transmembrane helix</keyword>
<feature type="transmembrane region" description="Helical" evidence="8">
    <location>
        <begin position="7"/>
        <end position="28"/>
    </location>
</feature>
<name>A0A5C6B8H9_9BACT</name>
<organism evidence="10 11">
    <name type="scientific">Stieleria varia</name>
    <dbReference type="NCBI Taxonomy" id="2528005"/>
    <lineage>
        <taxon>Bacteria</taxon>
        <taxon>Pseudomonadati</taxon>
        <taxon>Planctomycetota</taxon>
        <taxon>Planctomycetia</taxon>
        <taxon>Pirellulales</taxon>
        <taxon>Pirellulaceae</taxon>
        <taxon>Stieleria</taxon>
    </lineage>
</organism>
<keyword evidence="3 8" id="KW-0812">Transmembrane</keyword>
<evidence type="ECO:0000259" key="9">
    <source>
        <dbReference type="Pfam" id="PF01618"/>
    </source>
</evidence>
<feature type="transmembrane region" description="Helical" evidence="8">
    <location>
        <begin position="160"/>
        <end position="181"/>
    </location>
</feature>
<evidence type="ECO:0000256" key="6">
    <source>
        <dbReference type="RuleBase" id="RU004057"/>
    </source>
</evidence>
<dbReference type="GO" id="GO:0005886">
    <property type="term" value="C:plasma membrane"/>
    <property type="evidence" value="ECO:0007669"/>
    <property type="project" value="UniProtKB-SubCell"/>
</dbReference>
<dbReference type="InterPro" id="IPR002898">
    <property type="entry name" value="MotA_ExbB_proton_chnl"/>
</dbReference>